<evidence type="ECO:0000313" key="1">
    <source>
        <dbReference type="EMBL" id="ECV6213612.1"/>
    </source>
</evidence>
<gene>
    <name evidence="1" type="ORF">F2V25_18095</name>
</gene>
<reference evidence="1" key="1">
    <citation type="submission" date="2019-09" db="EMBL/GenBank/DDBJ databases">
        <authorList>
            <person name="Ashton P.M."/>
            <person name="Dallman T."/>
            <person name="Nair S."/>
            <person name="De Pinna E."/>
            <person name="Peters T."/>
            <person name="Grant K."/>
        </authorList>
    </citation>
    <scope>NUCLEOTIDE SEQUENCE</scope>
    <source>
        <strain evidence="1">801495</strain>
    </source>
</reference>
<comment type="caution">
    <text evidence="1">The sequence shown here is derived from an EMBL/GenBank/DDBJ whole genome shotgun (WGS) entry which is preliminary data.</text>
</comment>
<dbReference type="AlphaFoldDB" id="A0A3Y7SKD7"/>
<organism evidence="1">
    <name type="scientific">Salmonella enterica I</name>
    <dbReference type="NCBI Taxonomy" id="59201"/>
    <lineage>
        <taxon>Bacteria</taxon>
        <taxon>Pseudomonadati</taxon>
        <taxon>Pseudomonadota</taxon>
        <taxon>Gammaproteobacteria</taxon>
        <taxon>Enterobacterales</taxon>
        <taxon>Enterobacteriaceae</taxon>
        <taxon>Salmonella</taxon>
    </lineage>
</organism>
<proteinExistence type="predicted"/>
<accession>A0A3Y7SKD7</accession>
<protein>
    <submittedName>
        <fullName evidence="1">Uncharacterized protein</fullName>
    </submittedName>
</protein>
<name>A0A3Y7SKD7_SALET</name>
<sequence>MNNNHARSELAKVTFTYDDTQRSEEIIALKTLVFSILRNLPHDTAINTIKTIEKNHQNPVLNSLCKEMVDAMISTMSVNTED</sequence>
<dbReference type="EMBL" id="AAKTRT010000018">
    <property type="protein sequence ID" value="ECV6213612.1"/>
    <property type="molecule type" value="Genomic_DNA"/>
</dbReference>